<feature type="non-terminal residue" evidence="2">
    <location>
        <position position="1"/>
    </location>
</feature>
<feature type="domain" description="Phosphatidic acid phosphatase type 2/haloperoxidase" evidence="1">
    <location>
        <begin position="32"/>
        <end position="219"/>
    </location>
</feature>
<sequence>AALRTFSLVVAEAVARGLPLADAVTLFAVSAASIADAFIATQYVKARYASVRPLTVLQCGRHDAPLVAWAGPYAGVRPLTDGELWAPYRATPGFPGYTSGHAAVAAAGSRALARFFGPADPPRGANCGVVPAGTSAREPRVEKGSLGYVAGVTDVPNGGPRTAGYSPAADVTLCWASWWGYARAVAASRLAGGIHIPIDNARGLALGVRAADEVYAWVTAGMP</sequence>
<protein>
    <recommendedName>
        <fullName evidence="1">Phosphatidic acid phosphatase type 2/haloperoxidase domain-containing protein</fullName>
    </recommendedName>
</protein>
<keyword evidence="3" id="KW-1185">Reference proteome</keyword>
<dbReference type="SUPFAM" id="SSF48317">
    <property type="entry name" value="Acid phosphatase/Vanadium-dependent haloperoxidase"/>
    <property type="match status" value="1"/>
</dbReference>
<dbReference type="Pfam" id="PF01569">
    <property type="entry name" value="PAP2"/>
    <property type="match status" value="1"/>
</dbReference>
<reference evidence="2 3" key="1">
    <citation type="submission" date="2017-03" db="EMBL/GenBank/DDBJ databases">
        <title>WGS assembly of Porphyra umbilicalis.</title>
        <authorList>
            <person name="Brawley S.H."/>
            <person name="Blouin N.A."/>
            <person name="Ficko-Blean E."/>
            <person name="Wheeler G.L."/>
            <person name="Lohr M."/>
            <person name="Goodson H.V."/>
            <person name="Jenkins J.W."/>
            <person name="Blaby-Haas C.E."/>
            <person name="Helliwell K.E."/>
            <person name="Chan C."/>
            <person name="Marriage T."/>
            <person name="Bhattacharya D."/>
            <person name="Klein A.S."/>
            <person name="Badis Y."/>
            <person name="Brodie J."/>
            <person name="Cao Y."/>
            <person name="Collen J."/>
            <person name="Dittami S.M."/>
            <person name="Gachon C.M."/>
            <person name="Green B.R."/>
            <person name="Karpowicz S."/>
            <person name="Kim J.W."/>
            <person name="Kudahl U."/>
            <person name="Lin S."/>
            <person name="Michel G."/>
            <person name="Mittag M."/>
            <person name="Olson B.J."/>
            <person name="Pangilinan J."/>
            <person name="Peng Y."/>
            <person name="Qiu H."/>
            <person name="Shu S."/>
            <person name="Singer J.T."/>
            <person name="Smith A.G."/>
            <person name="Sprecher B.N."/>
            <person name="Wagner V."/>
            <person name="Wang W."/>
            <person name="Wang Z.-Y."/>
            <person name="Yan J."/>
            <person name="Yarish C."/>
            <person name="Zoeuner-Riek S."/>
            <person name="Zhuang Y."/>
            <person name="Zou Y."/>
            <person name="Lindquist E.A."/>
            <person name="Grimwood J."/>
            <person name="Barry K."/>
            <person name="Rokhsar D.S."/>
            <person name="Schmutz J."/>
            <person name="Stiller J.W."/>
            <person name="Grossman A.R."/>
            <person name="Prochnik S.E."/>
        </authorList>
    </citation>
    <scope>NUCLEOTIDE SEQUENCE [LARGE SCALE GENOMIC DNA]</scope>
    <source>
        <strain evidence="2">4086291</strain>
    </source>
</reference>
<dbReference type="EMBL" id="KV919609">
    <property type="protein sequence ID" value="OSX69338.1"/>
    <property type="molecule type" value="Genomic_DNA"/>
</dbReference>
<dbReference type="InterPro" id="IPR036938">
    <property type="entry name" value="PAP2/HPO_sf"/>
</dbReference>
<dbReference type="PANTHER" id="PTHR34599">
    <property type="entry name" value="PEROXIDASE-RELATED"/>
    <property type="match status" value="1"/>
</dbReference>
<dbReference type="AlphaFoldDB" id="A0A1X6NL65"/>
<dbReference type="Proteomes" id="UP000218209">
    <property type="component" value="Unassembled WGS sequence"/>
</dbReference>
<name>A0A1X6NL65_PORUM</name>
<dbReference type="Gene3D" id="1.10.606.10">
    <property type="entry name" value="Vanadium-containing Chloroperoxidase, domain 2"/>
    <property type="match status" value="1"/>
</dbReference>
<dbReference type="InterPro" id="IPR052559">
    <property type="entry name" value="V-haloperoxidase"/>
</dbReference>
<organism evidence="2 3">
    <name type="scientific">Porphyra umbilicalis</name>
    <name type="common">Purple laver</name>
    <name type="synonym">Red alga</name>
    <dbReference type="NCBI Taxonomy" id="2786"/>
    <lineage>
        <taxon>Eukaryota</taxon>
        <taxon>Rhodophyta</taxon>
        <taxon>Bangiophyceae</taxon>
        <taxon>Bangiales</taxon>
        <taxon>Bangiaceae</taxon>
        <taxon>Porphyra</taxon>
    </lineage>
</organism>
<dbReference type="PANTHER" id="PTHR34599:SF2">
    <property type="entry name" value="TRAF-TYPE DOMAIN-CONTAINING PROTEIN"/>
    <property type="match status" value="1"/>
</dbReference>
<dbReference type="InterPro" id="IPR016119">
    <property type="entry name" value="Br/Cl_peroxidase_C"/>
</dbReference>
<dbReference type="OrthoDB" id="1876163at2759"/>
<dbReference type="InterPro" id="IPR000326">
    <property type="entry name" value="PAP2/HPO"/>
</dbReference>
<evidence type="ECO:0000259" key="1">
    <source>
        <dbReference type="Pfam" id="PF01569"/>
    </source>
</evidence>
<dbReference type="GO" id="GO:0004601">
    <property type="term" value="F:peroxidase activity"/>
    <property type="evidence" value="ECO:0007669"/>
    <property type="project" value="InterPro"/>
</dbReference>
<proteinExistence type="predicted"/>
<accession>A0A1X6NL65</accession>
<evidence type="ECO:0000313" key="3">
    <source>
        <dbReference type="Proteomes" id="UP000218209"/>
    </source>
</evidence>
<gene>
    <name evidence="2" type="ORF">BU14_1608s0003</name>
</gene>
<evidence type="ECO:0000313" key="2">
    <source>
        <dbReference type="EMBL" id="OSX69338.1"/>
    </source>
</evidence>